<dbReference type="AlphaFoldDB" id="D5GM37"/>
<dbReference type="HOGENOM" id="CLU_1094954_0_0_1"/>
<keyword evidence="1" id="KW-0472">Membrane</keyword>
<accession>D5GM37</accession>
<sequence length="254" mass="27480">MTTRRWPFLESTLKRGTISHPLSSELSVTCVPRAGSLLSGEDSMRTSSISSLGFSSTGFARLPLGGSCQEFLPGSSAVSSAVLHWEGLLWFARSIIQISKPRSTTWFTRLMSTPWSTARKTLPALASVTLLADLIGGLIHSLAAAGVDGPTRAIAILAPFLLFLGIVLPASAALVRVQASHLPEDIEPIVPFDRTFGKTDDRDLTLEEAWRSMGMHGWKRVARMSVKLAPMTVVLPPILVCGGFFFVRTYAEVP</sequence>
<gene>
    <name evidence="2" type="ORF">GSTUM_00010510001</name>
</gene>
<feature type="transmembrane region" description="Helical" evidence="1">
    <location>
        <begin position="124"/>
        <end position="147"/>
    </location>
</feature>
<feature type="transmembrane region" description="Helical" evidence="1">
    <location>
        <begin position="228"/>
        <end position="251"/>
    </location>
</feature>
<dbReference type="GeneID" id="9187364"/>
<evidence type="ECO:0000313" key="3">
    <source>
        <dbReference type="Proteomes" id="UP000006911"/>
    </source>
</evidence>
<evidence type="ECO:0000256" key="1">
    <source>
        <dbReference type="SAM" id="Phobius"/>
    </source>
</evidence>
<proteinExistence type="predicted"/>
<keyword evidence="3" id="KW-1185">Reference proteome</keyword>
<evidence type="ECO:0000313" key="2">
    <source>
        <dbReference type="EMBL" id="CAZ85580.1"/>
    </source>
</evidence>
<dbReference type="EMBL" id="FN430351">
    <property type="protein sequence ID" value="CAZ85580.1"/>
    <property type="molecule type" value="Genomic_DNA"/>
</dbReference>
<organism evidence="2 3">
    <name type="scientific">Tuber melanosporum (strain Mel28)</name>
    <name type="common">Perigord black truffle</name>
    <dbReference type="NCBI Taxonomy" id="656061"/>
    <lineage>
        <taxon>Eukaryota</taxon>
        <taxon>Fungi</taxon>
        <taxon>Dikarya</taxon>
        <taxon>Ascomycota</taxon>
        <taxon>Pezizomycotina</taxon>
        <taxon>Pezizomycetes</taxon>
        <taxon>Pezizales</taxon>
        <taxon>Tuberaceae</taxon>
        <taxon>Tuber</taxon>
    </lineage>
</organism>
<reference evidence="2 3" key="1">
    <citation type="journal article" date="2010" name="Nature">
        <title>Perigord black truffle genome uncovers evolutionary origins and mechanisms of symbiosis.</title>
        <authorList>
            <person name="Martin F."/>
            <person name="Kohler A."/>
            <person name="Murat C."/>
            <person name="Balestrini R."/>
            <person name="Coutinho P.M."/>
            <person name="Jaillon O."/>
            <person name="Montanini B."/>
            <person name="Morin E."/>
            <person name="Noel B."/>
            <person name="Percudani R."/>
            <person name="Porcel B."/>
            <person name="Rubini A."/>
            <person name="Amicucci A."/>
            <person name="Amselem J."/>
            <person name="Anthouard V."/>
            <person name="Arcioni S."/>
            <person name="Artiguenave F."/>
            <person name="Aury J.M."/>
            <person name="Ballario P."/>
            <person name="Bolchi A."/>
            <person name="Brenna A."/>
            <person name="Brun A."/>
            <person name="Buee M."/>
            <person name="Cantarel B."/>
            <person name="Chevalier G."/>
            <person name="Couloux A."/>
            <person name="Da Silva C."/>
            <person name="Denoeud F."/>
            <person name="Duplessis S."/>
            <person name="Ghignone S."/>
            <person name="Hilselberger B."/>
            <person name="Iotti M."/>
            <person name="Marcais B."/>
            <person name="Mello A."/>
            <person name="Miranda M."/>
            <person name="Pacioni G."/>
            <person name="Quesneville H."/>
            <person name="Riccioni C."/>
            <person name="Ruotolo R."/>
            <person name="Splivallo R."/>
            <person name="Stocchi V."/>
            <person name="Tisserant E."/>
            <person name="Viscomi A.R."/>
            <person name="Zambonelli A."/>
            <person name="Zampieri E."/>
            <person name="Henrissat B."/>
            <person name="Lebrun M.H."/>
            <person name="Paolocci F."/>
            <person name="Bonfante P."/>
            <person name="Ottonello S."/>
            <person name="Wincker P."/>
        </authorList>
    </citation>
    <scope>NUCLEOTIDE SEQUENCE [LARGE SCALE GENOMIC DNA]</scope>
    <source>
        <strain evidence="2 3">Mel28</strain>
    </source>
</reference>
<dbReference type="STRING" id="656061.D5GM37"/>
<dbReference type="KEGG" id="tml:GSTUM_00010510001"/>
<name>D5GM37_TUBMM</name>
<keyword evidence="1" id="KW-0812">Transmembrane</keyword>
<protein>
    <submittedName>
        <fullName evidence="2">(Perigord truffle) hypothetical protein</fullName>
    </submittedName>
</protein>
<dbReference type="InParanoid" id="D5GM37"/>
<dbReference type="RefSeq" id="XP_002841389.1">
    <property type="nucleotide sequence ID" value="XM_002841343.1"/>
</dbReference>
<dbReference type="Proteomes" id="UP000006911">
    <property type="component" value="Unassembled WGS sequence"/>
</dbReference>
<feature type="transmembrane region" description="Helical" evidence="1">
    <location>
        <begin position="153"/>
        <end position="175"/>
    </location>
</feature>
<keyword evidence="1" id="KW-1133">Transmembrane helix</keyword>